<evidence type="ECO:0000313" key="2">
    <source>
        <dbReference type="Proteomes" id="UP000053864"/>
    </source>
</evidence>
<dbReference type="AlphaFoldDB" id="W2JKL9"/>
<reference evidence="1 2" key="1">
    <citation type="submission" date="2013-11" db="EMBL/GenBank/DDBJ databases">
        <title>The Genome Sequence of Phytophthora parasitica CJ05E6.</title>
        <authorList>
            <consortium name="The Broad Institute Genomics Platform"/>
            <person name="Russ C."/>
            <person name="Tyler B."/>
            <person name="Panabieres F."/>
            <person name="Shan W."/>
            <person name="Tripathy S."/>
            <person name="Grunwald N."/>
            <person name="Machado M."/>
            <person name="Johnson C.S."/>
            <person name="Arredondo F."/>
            <person name="Hong C."/>
            <person name="Coffey M."/>
            <person name="Young S.K."/>
            <person name="Zeng Q."/>
            <person name="Gargeya S."/>
            <person name="Fitzgerald M."/>
            <person name="Abouelleil A."/>
            <person name="Alvarado L."/>
            <person name="Chapman S.B."/>
            <person name="Gainer-Dewar J."/>
            <person name="Goldberg J."/>
            <person name="Griggs A."/>
            <person name="Gujja S."/>
            <person name="Hansen M."/>
            <person name="Howarth C."/>
            <person name="Imamovic A."/>
            <person name="Ireland A."/>
            <person name="Larimer J."/>
            <person name="McCowan C."/>
            <person name="Murphy C."/>
            <person name="Pearson M."/>
            <person name="Poon T.W."/>
            <person name="Priest M."/>
            <person name="Roberts A."/>
            <person name="Saif S."/>
            <person name="Shea T."/>
            <person name="Sykes S."/>
            <person name="Wortman J."/>
            <person name="Nusbaum C."/>
            <person name="Birren B."/>
        </authorList>
    </citation>
    <scope>NUCLEOTIDE SEQUENCE [LARGE SCALE GENOMIC DNA]</scope>
    <source>
        <strain evidence="1 2">CJ05E6</strain>
    </source>
</reference>
<dbReference type="Proteomes" id="UP000053864">
    <property type="component" value="Unassembled WGS sequence"/>
</dbReference>
<dbReference type="EMBL" id="KI671638">
    <property type="protein sequence ID" value="ETL46118.1"/>
    <property type="molecule type" value="Genomic_DNA"/>
</dbReference>
<name>W2JKL9_PHYNI</name>
<evidence type="ECO:0000313" key="1">
    <source>
        <dbReference type="EMBL" id="ETL46118.1"/>
    </source>
</evidence>
<proteinExistence type="predicted"/>
<dbReference type="VEuPathDB" id="FungiDB:PPTG_24756"/>
<organism evidence="1 2">
    <name type="scientific">Phytophthora nicotianae</name>
    <name type="common">Potato buckeye rot agent</name>
    <name type="synonym">Phytophthora parasitica</name>
    <dbReference type="NCBI Taxonomy" id="4792"/>
    <lineage>
        <taxon>Eukaryota</taxon>
        <taxon>Sar</taxon>
        <taxon>Stramenopiles</taxon>
        <taxon>Oomycota</taxon>
        <taxon>Peronosporomycetes</taxon>
        <taxon>Peronosporales</taxon>
        <taxon>Peronosporaceae</taxon>
        <taxon>Phytophthora</taxon>
    </lineage>
</organism>
<accession>W2JKL9</accession>
<sequence>MAATTLINNFHFGHVSDVLVMPARPTVSFRFDDYSTTLVTHGKSSGAFYFETNRARSPLRAYSRIQIVRTVSQTLESLVGQLLMSLHGHEYPPKWGLARRKLCVAASHCGDCFHR</sequence>
<protein>
    <submittedName>
        <fullName evidence="1">Uncharacterized protein</fullName>
    </submittedName>
</protein>
<gene>
    <name evidence="1" type="ORF">L916_03937</name>
</gene>